<keyword evidence="1" id="KW-0732">Signal</keyword>
<feature type="chain" id="PRO_5045890745" description="Hemolysin" evidence="1">
    <location>
        <begin position="27"/>
        <end position="106"/>
    </location>
</feature>
<evidence type="ECO:0008006" key="4">
    <source>
        <dbReference type="Google" id="ProtNLM"/>
    </source>
</evidence>
<keyword evidence="3" id="KW-1185">Reference proteome</keyword>
<comment type="caution">
    <text evidence="2">The sequence shown here is derived from an EMBL/GenBank/DDBJ whole genome shotgun (WGS) entry which is preliminary data.</text>
</comment>
<sequence length="106" mass="11417">MRKTILAGIVALGASLPLLAGGAALAAEQPSGARPMANNPACEARAASLNKADPKHHYVCTNKLNNVTGWKCQEGAEYWRRQGAINTWCTADPWPLYDLDVVVKTR</sequence>
<evidence type="ECO:0000256" key="1">
    <source>
        <dbReference type="SAM" id="SignalP"/>
    </source>
</evidence>
<dbReference type="EMBL" id="JBHUKU010000005">
    <property type="protein sequence ID" value="MFD2459165.1"/>
    <property type="molecule type" value="Genomic_DNA"/>
</dbReference>
<reference evidence="3" key="1">
    <citation type="journal article" date="2019" name="Int. J. Syst. Evol. Microbiol.">
        <title>The Global Catalogue of Microorganisms (GCM) 10K type strain sequencing project: providing services to taxonomists for standard genome sequencing and annotation.</title>
        <authorList>
            <consortium name="The Broad Institute Genomics Platform"/>
            <consortium name="The Broad Institute Genome Sequencing Center for Infectious Disease"/>
            <person name="Wu L."/>
            <person name="Ma J."/>
        </authorList>
    </citation>
    <scope>NUCLEOTIDE SEQUENCE [LARGE SCALE GENOMIC DNA]</scope>
    <source>
        <strain evidence="3">CGMCC 4.7643</strain>
    </source>
</reference>
<evidence type="ECO:0000313" key="2">
    <source>
        <dbReference type="EMBL" id="MFD2459165.1"/>
    </source>
</evidence>
<proteinExistence type="predicted"/>
<protein>
    <recommendedName>
        <fullName evidence="4">Hemolysin</fullName>
    </recommendedName>
</protein>
<gene>
    <name evidence="2" type="ORF">ACFSYJ_11145</name>
</gene>
<name>A0ABW5GGM0_9PSEU</name>
<dbReference type="Proteomes" id="UP001597419">
    <property type="component" value="Unassembled WGS sequence"/>
</dbReference>
<accession>A0ABW5GGM0</accession>
<feature type="signal peptide" evidence="1">
    <location>
        <begin position="1"/>
        <end position="26"/>
    </location>
</feature>
<evidence type="ECO:0000313" key="3">
    <source>
        <dbReference type="Proteomes" id="UP001597419"/>
    </source>
</evidence>
<dbReference type="RefSeq" id="WP_345406001.1">
    <property type="nucleotide sequence ID" value="NZ_BAABHG010000019.1"/>
</dbReference>
<organism evidence="2 3">
    <name type="scientific">Amycolatopsis samaneae</name>
    <dbReference type="NCBI Taxonomy" id="664691"/>
    <lineage>
        <taxon>Bacteria</taxon>
        <taxon>Bacillati</taxon>
        <taxon>Actinomycetota</taxon>
        <taxon>Actinomycetes</taxon>
        <taxon>Pseudonocardiales</taxon>
        <taxon>Pseudonocardiaceae</taxon>
        <taxon>Amycolatopsis</taxon>
    </lineage>
</organism>